<feature type="transmembrane region" description="Helical" evidence="2">
    <location>
        <begin position="12"/>
        <end position="32"/>
    </location>
</feature>
<evidence type="ECO:0000256" key="1">
    <source>
        <dbReference type="SAM" id="MobiDB-lite"/>
    </source>
</evidence>
<feature type="domain" description="LytR/CpsA/Psr regulator C-terminal" evidence="3">
    <location>
        <begin position="103"/>
        <end position="191"/>
    </location>
</feature>
<keyword evidence="2" id="KW-0472">Membrane</keyword>
<evidence type="ECO:0000313" key="4">
    <source>
        <dbReference type="EMBL" id="SDE77837.1"/>
    </source>
</evidence>
<dbReference type="RefSeq" id="WP_245707262.1">
    <property type="nucleotide sequence ID" value="NZ_FNBE01000002.1"/>
</dbReference>
<dbReference type="Pfam" id="PF13399">
    <property type="entry name" value="LytR_C"/>
    <property type="match status" value="1"/>
</dbReference>
<dbReference type="EMBL" id="FNBE01000002">
    <property type="protein sequence ID" value="SDE77837.1"/>
    <property type="molecule type" value="Genomic_DNA"/>
</dbReference>
<accession>A0A1G7FPM4</accession>
<sequence length="194" mass="19110">MTAPNGMSTAKVGGIALIGVGVIAAVIGLVSLGTGGSSSGGDEAATPTASVAPATPDTNAVPLPSFSAEPTTVAPTPTPAPVAPPVAEASGAGAGASVAPTMPLRVYNNSTISGLAATAAADFQRGGWTVAESTNYPDGIIPTSTVYYRPGTGEQASAQRLADEYGLRVEPRFEGIQDASPGLIVIVTRDFKGA</sequence>
<evidence type="ECO:0000259" key="3">
    <source>
        <dbReference type="Pfam" id="PF13399"/>
    </source>
</evidence>
<dbReference type="Proteomes" id="UP000198967">
    <property type="component" value="Unassembled WGS sequence"/>
</dbReference>
<name>A0A1G7FPM4_PSEOR</name>
<dbReference type="STRING" id="366584.SAMN05216377_10257"/>
<feature type="compositionally biased region" description="Low complexity" evidence="1">
    <location>
        <begin position="40"/>
        <end position="56"/>
    </location>
</feature>
<dbReference type="AlphaFoldDB" id="A0A1G7FPM4"/>
<proteinExistence type="predicted"/>
<keyword evidence="2" id="KW-1133">Transmembrane helix</keyword>
<protein>
    <submittedName>
        <fullName evidence="4">LytR cell envelope-related transcriptional attenuator</fullName>
    </submittedName>
</protein>
<organism evidence="4 5">
    <name type="scientific">Pseudonocardia oroxyli</name>
    <dbReference type="NCBI Taxonomy" id="366584"/>
    <lineage>
        <taxon>Bacteria</taxon>
        <taxon>Bacillati</taxon>
        <taxon>Actinomycetota</taxon>
        <taxon>Actinomycetes</taxon>
        <taxon>Pseudonocardiales</taxon>
        <taxon>Pseudonocardiaceae</taxon>
        <taxon>Pseudonocardia</taxon>
    </lineage>
</organism>
<evidence type="ECO:0000256" key="2">
    <source>
        <dbReference type="SAM" id="Phobius"/>
    </source>
</evidence>
<feature type="region of interest" description="Disordered" evidence="1">
    <location>
        <begin position="36"/>
        <end position="85"/>
    </location>
</feature>
<dbReference type="Gene3D" id="3.30.70.2390">
    <property type="match status" value="1"/>
</dbReference>
<keyword evidence="5" id="KW-1185">Reference proteome</keyword>
<keyword evidence="2" id="KW-0812">Transmembrane</keyword>
<dbReference type="InterPro" id="IPR027381">
    <property type="entry name" value="LytR/CpsA/Psr_C"/>
</dbReference>
<evidence type="ECO:0000313" key="5">
    <source>
        <dbReference type="Proteomes" id="UP000198967"/>
    </source>
</evidence>
<gene>
    <name evidence="4" type="ORF">SAMN05216377_10257</name>
</gene>
<reference evidence="4 5" key="1">
    <citation type="submission" date="2016-10" db="EMBL/GenBank/DDBJ databases">
        <authorList>
            <person name="de Groot N.N."/>
        </authorList>
    </citation>
    <scope>NUCLEOTIDE SEQUENCE [LARGE SCALE GENOMIC DNA]</scope>
    <source>
        <strain evidence="4 5">CGMCC 4.3143</strain>
    </source>
</reference>